<dbReference type="EMBL" id="BKCJ010282517">
    <property type="protein sequence ID" value="GEZ46795.1"/>
    <property type="molecule type" value="Genomic_DNA"/>
</dbReference>
<dbReference type="AlphaFoldDB" id="A0A699IH21"/>
<protein>
    <submittedName>
        <fullName evidence="1">Uncharacterized protein</fullName>
    </submittedName>
</protein>
<organism evidence="1">
    <name type="scientific">Tanacetum cinerariifolium</name>
    <name type="common">Dalmatian daisy</name>
    <name type="synonym">Chrysanthemum cinerariifolium</name>
    <dbReference type="NCBI Taxonomy" id="118510"/>
    <lineage>
        <taxon>Eukaryota</taxon>
        <taxon>Viridiplantae</taxon>
        <taxon>Streptophyta</taxon>
        <taxon>Embryophyta</taxon>
        <taxon>Tracheophyta</taxon>
        <taxon>Spermatophyta</taxon>
        <taxon>Magnoliopsida</taxon>
        <taxon>eudicotyledons</taxon>
        <taxon>Gunneridae</taxon>
        <taxon>Pentapetalae</taxon>
        <taxon>asterids</taxon>
        <taxon>campanulids</taxon>
        <taxon>Asterales</taxon>
        <taxon>Asteraceae</taxon>
        <taxon>Asteroideae</taxon>
        <taxon>Anthemideae</taxon>
        <taxon>Anthemidinae</taxon>
        <taxon>Tanacetum</taxon>
    </lineage>
</organism>
<comment type="caution">
    <text evidence="1">The sequence shown here is derived from an EMBL/GenBank/DDBJ whole genome shotgun (WGS) entry which is preliminary data.</text>
</comment>
<sequence length="224" mass="26628">MLSFTVVEPLLKIRVWQEKLINFGLTARIKEKEYFIDELDILVDRFVLEKMTEFLKKTQEKDRNRLMRVQILGREFELRADEKNQFIETLKGNKFFAALYFWLYVVDFVSLNLTTEFGINWCKSELWSMGEDYRIASEINKVAIELNNVFIEKDQFLEELDSLGVQHVPAKTTKFLTEIQAKDKEMVKKLRILQSEMELNARKKDMFIEKLKVLSRIKDVVVVV</sequence>
<accession>A0A699IH21</accession>
<proteinExistence type="predicted"/>
<evidence type="ECO:0000313" key="1">
    <source>
        <dbReference type="EMBL" id="GEZ46795.1"/>
    </source>
</evidence>
<name>A0A699IH21_TANCI</name>
<gene>
    <name evidence="1" type="ORF">Tci_518768</name>
</gene>
<reference evidence="1" key="1">
    <citation type="journal article" date="2019" name="Sci. Rep.">
        <title>Draft genome of Tanacetum cinerariifolium, the natural source of mosquito coil.</title>
        <authorList>
            <person name="Yamashiro T."/>
            <person name="Shiraishi A."/>
            <person name="Satake H."/>
            <person name="Nakayama K."/>
        </authorList>
    </citation>
    <scope>NUCLEOTIDE SEQUENCE</scope>
</reference>